<feature type="transmembrane region" description="Helical" evidence="1">
    <location>
        <begin position="268"/>
        <end position="285"/>
    </location>
</feature>
<feature type="transmembrane region" description="Helical" evidence="1">
    <location>
        <begin position="245"/>
        <end position="263"/>
    </location>
</feature>
<keyword evidence="1" id="KW-1133">Transmembrane helix</keyword>
<evidence type="ECO:0000313" key="2">
    <source>
        <dbReference type="EMBL" id="QOP46199.1"/>
    </source>
</evidence>
<reference evidence="2 3" key="1">
    <citation type="submission" date="2019-07" db="EMBL/GenBank/DDBJ databases">
        <title>Sulfurimonas paralvinellae sp. nov., a novel mesophilic, hydrogen- and sulfur-oxidizing chemolithoautotroph within the Epsilonproteo- bacteria isolated from a deep-sea hydrothermal vent polychaete nest, reclassification of Thiomicrospira denitrificans as Sulfurimonas denitrificans comb. nov. and emended description of the genus Sulfurimonas.</title>
        <authorList>
            <person name="Wang S."/>
            <person name="Jiang L."/>
            <person name="Shao Z."/>
        </authorList>
    </citation>
    <scope>NUCLEOTIDE SEQUENCE [LARGE SCALE GENOMIC DNA]</scope>
    <source>
        <strain evidence="2 3">GO25</strain>
    </source>
</reference>
<dbReference type="KEGG" id="spal:FM071_07790"/>
<dbReference type="AlphaFoldDB" id="A0A7M1B8Z3"/>
<dbReference type="Proteomes" id="UP000593580">
    <property type="component" value="Chromosome"/>
</dbReference>
<name>A0A7M1B8Z3_9BACT</name>
<keyword evidence="3" id="KW-1185">Reference proteome</keyword>
<sequence>MIKVLFLTLFLITSLFAQKVLYVSYDTVPKRVIKGEIFTATLKTLSTLKDFNDVEYTFSDHPGLKILDETPIREERGKFFYDTFHMQVTGSHARLPDIEASIVASDEYNATKVPGEELNVITLNPKKNFSNIIANDLQLQEYKTTSYDNHHNIVVFVATAKNCDIKAMHFNNVYKQGMESVTESYDDSKITYFVVIDKRLEYFTFSYFNLLKNNYDQISIPIIVDDDSVTTQSDLKPRDQSHDTIKMYIALAISILGFIIILFKQKYIYLILIIIPLGYTLYLSIPAKEVCIKKGSSIYLLPVENGTVFETTPKEYHLTKEGSVENFTKVKLQNQKIGWVKNEDTCSH</sequence>
<gene>
    <name evidence="2" type="ORF">FM071_07790</name>
</gene>
<accession>A0A7M1B8Z3</accession>
<dbReference type="RefSeq" id="WP_193110427.1">
    <property type="nucleotide sequence ID" value="NZ_CP041406.1"/>
</dbReference>
<protein>
    <recommendedName>
        <fullName evidence="4">Periplasmic protein</fullName>
    </recommendedName>
</protein>
<dbReference type="EMBL" id="CP041406">
    <property type="protein sequence ID" value="QOP46199.1"/>
    <property type="molecule type" value="Genomic_DNA"/>
</dbReference>
<keyword evidence="1" id="KW-0472">Membrane</keyword>
<evidence type="ECO:0000256" key="1">
    <source>
        <dbReference type="SAM" id="Phobius"/>
    </source>
</evidence>
<evidence type="ECO:0008006" key="4">
    <source>
        <dbReference type="Google" id="ProtNLM"/>
    </source>
</evidence>
<proteinExistence type="predicted"/>
<evidence type="ECO:0000313" key="3">
    <source>
        <dbReference type="Proteomes" id="UP000593580"/>
    </source>
</evidence>
<organism evidence="2 3">
    <name type="scientific">Sulfurimonas paralvinellae</name>
    <dbReference type="NCBI Taxonomy" id="317658"/>
    <lineage>
        <taxon>Bacteria</taxon>
        <taxon>Pseudomonadati</taxon>
        <taxon>Campylobacterota</taxon>
        <taxon>Epsilonproteobacteria</taxon>
        <taxon>Campylobacterales</taxon>
        <taxon>Sulfurimonadaceae</taxon>
        <taxon>Sulfurimonas</taxon>
    </lineage>
</organism>
<keyword evidence="1" id="KW-0812">Transmembrane</keyword>